<feature type="region of interest" description="Disordered" evidence="10">
    <location>
        <begin position="189"/>
        <end position="215"/>
    </location>
</feature>
<evidence type="ECO:0000256" key="1">
    <source>
        <dbReference type="ARBA" id="ARBA00007513"/>
    </source>
</evidence>
<dbReference type="Pfam" id="PF00210">
    <property type="entry name" value="Ferritin"/>
    <property type="match status" value="1"/>
</dbReference>
<evidence type="ECO:0000256" key="8">
    <source>
        <dbReference type="PIRSR" id="PIRSR601519-1"/>
    </source>
</evidence>
<dbReference type="GO" id="GO:0005737">
    <property type="term" value="C:cytoplasm"/>
    <property type="evidence" value="ECO:0007669"/>
    <property type="project" value="TreeGrafter"/>
</dbReference>
<evidence type="ECO:0000256" key="5">
    <source>
        <dbReference type="ARBA" id="ARBA00023004"/>
    </source>
</evidence>
<keyword evidence="3 8" id="KW-0479">Metal-binding</keyword>
<dbReference type="InterPro" id="IPR009078">
    <property type="entry name" value="Ferritin-like_SF"/>
</dbReference>
<feature type="domain" description="Ferritin-like diiron" evidence="11">
    <location>
        <begin position="6"/>
        <end position="158"/>
    </location>
</feature>
<dbReference type="InterPro" id="IPR001519">
    <property type="entry name" value="Ferritin"/>
</dbReference>
<dbReference type="SUPFAM" id="SSF47240">
    <property type="entry name" value="Ferritin-like"/>
    <property type="match status" value="1"/>
</dbReference>
<keyword evidence="4 9" id="KW-0560">Oxidoreductase</keyword>
<dbReference type="Gene3D" id="1.20.1260.10">
    <property type="match status" value="1"/>
</dbReference>
<dbReference type="GO" id="GO:0004322">
    <property type="term" value="F:ferroxidase activity"/>
    <property type="evidence" value="ECO:0007669"/>
    <property type="project" value="UniProtKB-EC"/>
</dbReference>
<dbReference type="InterPro" id="IPR008331">
    <property type="entry name" value="Ferritin_DPS_dom"/>
</dbReference>
<comment type="function">
    <text evidence="9">Stores iron in a soluble, non-toxic, readily available form. Important for iron homeostasis. Iron is taken up in the ferrous form and deposited as ferric hydroxides after oxidation.</text>
</comment>
<evidence type="ECO:0000256" key="3">
    <source>
        <dbReference type="ARBA" id="ARBA00022723"/>
    </source>
</evidence>
<gene>
    <name evidence="12" type="ORF">CDAUBV1_LOCUS15069</name>
</gene>
<comment type="caution">
    <text evidence="12">The sequence shown here is derived from an EMBL/GenBank/DDBJ whole genome shotgun (WGS) entry which is preliminary data.</text>
</comment>
<comment type="catalytic activity">
    <reaction evidence="7 9">
        <text>4 Fe(2+) + O2 + 4 H(+) = 4 Fe(3+) + 2 H2O</text>
        <dbReference type="Rhea" id="RHEA:11148"/>
        <dbReference type="ChEBI" id="CHEBI:15377"/>
        <dbReference type="ChEBI" id="CHEBI:15378"/>
        <dbReference type="ChEBI" id="CHEBI:15379"/>
        <dbReference type="ChEBI" id="CHEBI:29033"/>
        <dbReference type="ChEBI" id="CHEBI:29034"/>
        <dbReference type="EC" id="1.16.3.1"/>
    </reaction>
</comment>
<organism evidence="12 13">
    <name type="scientific">Calicophoron daubneyi</name>
    <name type="common">Rumen fluke</name>
    <name type="synonym">Paramphistomum daubneyi</name>
    <dbReference type="NCBI Taxonomy" id="300641"/>
    <lineage>
        <taxon>Eukaryota</taxon>
        <taxon>Metazoa</taxon>
        <taxon>Spiralia</taxon>
        <taxon>Lophotrochozoa</taxon>
        <taxon>Platyhelminthes</taxon>
        <taxon>Trematoda</taxon>
        <taxon>Digenea</taxon>
        <taxon>Plagiorchiida</taxon>
        <taxon>Pronocephalata</taxon>
        <taxon>Paramphistomoidea</taxon>
        <taxon>Paramphistomidae</taxon>
        <taxon>Calicophoron</taxon>
    </lineage>
</organism>
<dbReference type="GO" id="GO:0006826">
    <property type="term" value="P:iron ion transport"/>
    <property type="evidence" value="ECO:0007669"/>
    <property type="project" value="InterPro"/>
</dbReference>
<dbReference type="GO" id="GO:0008198">
    <property type="term" value="F:ferrous iron binding"/>
    <property type="evidence" value="ECO:0007669"/>
    <property type="project" value="TreeGrafter"/>
</dbReference>
<evidence type="ECO:0000256" key="7">
    <source>
        <dbReference type="ARBA" id="ARBA00047990"/>
    </source>
</evidence>
<protein>
    <recommendedName>
        <fullName evidence="9">Ferritin</fullName>
        <ecNumber evidence="9">1.16.3.1</ecNumber>
    </recommendedName>
</protein>
<dbReference type="AlphaFoldDB" id="A0AAV2TUJ3"/>
<dbReference type="Proteomes" id="UP001497525">
    <property type="component" value="Unassembled WGS sequence"/>
</dbReference>
<evidence type="ECO:0000313" key="12">
    <source>
        <dbReference type="EMBL" id="CAL5139874.1"/>
    </source>
</evidence>
<dbReference type="InterPro" id="IPR012347">
    <property type="entry name" value="Ferritin-like"/>
</dbReference>
<proteinExistence type="inferred from homology"/>
<feature type="binding site" evidence="8">
    <location>
        <position position="106"/>
    </location>
    <ligand>
        <name>Fe cation</name>
        <dbReference type="ChEBI" id="CHEBI:24875"/>
        <label>1</label>
    </ligand>
</feature>
<evidence type="ECO:0000256" key="6">
    <source>
        <dbReference type="ARBA" id="ARBA00025111"/>
    </source>
</evidence>
<dbReference type="PANTHER" id="PTHR11431">
    <property type="entry name" value="FERRITIN"/>
    <property type="match status" value="1"/>
</dbReference>
<evidence type="ECO:0000256" key="10">
    <source>
        <dbReference type="SAM" id="MobiDB-lite"/>
    </source>
</evidence>
<comment type="similarity">
    <text evidence="1 9">Belongs to the ferritin family.</text>
</comment>
<evidence type="ECO:0000256" key="2">
    <source>
        <dbReference type="ARBA" id="ARBA00022434"/>
    </source>
</evidence>
<name>A0AAV2TUJ3_CALDB</name>
<dbReference type="EMBL" id="CAXLJL010000667">
    <property type="protein sequence ID" value="CAL5139874.1"/>
    <property type="molecule type" value="Genomic_DNA"/>
</dbReference>
<dbReference type="GO" id="GO:0008199">
    <property type="term" value="F:ferric iron binding"/>
    <property type="evidence" value="ECO:0007669"/>
    <property type="project" value="InterPro"/>
</dbReference>
<comment type="function">
    <text evidence="6">Stores iron in a soluble, non-toxic, readily available form. Important for iron homeostasis. Has ferroxidase activity. Iron is taken up in the ferrous form and deposited as ferric hydroxides after oxidation.</text>
</comment>
<dbReference type="GO" id="GO:0006879">
    <property type="term" value="P:intracellular iron ion homeostasis"/>
    <property type="evidence" value="ECO:0007669"/>
    <property type="project" value="UniProtKB-KW"/>
</dbReference>
<evidence type="ECO:0000259" key="11">
    <source>
        <dbReference type="PROSITE" id="PS50905"/>
    </source>
</evidence>
<dbReference type="PANTHER" id="PTHR11431:SF75">
    <property type="entry name" value="FERRITIN"/>
    <property type="match status" value="1"/>
</dbReference>
<feature type="compositionally biased region" description="Polar residues" evidence="10">
    <location>
        <begin position="203"/>
        <end position="214"/>
    </location>
</feature>
<dbReference type="PROSITE" id="PS50905">
    <property type="entry name" value="FERRITIN_LIKE"/>
    <property type="match status" value="1"/>
</dbReference>
<dbReference type="EC" id="1.16.3.1" evidence="9"/>
<sequence length="226" mass="25908">MQSSRINYPQESEQAINQLIRSYMGASLTYYNLQAACATEEVSMPGFCKYFRMCALRVRKVAESTINWQTVRGGKFQIGEVQSLVPPTNIWQHGIEKILLTAVEVEKNLEHQLHQACQIARGKDDFATAERLEHSYLQNQVLVTRMLVNLYNGLQGSQNAYHYDRTTMFPLYKSIRDVVERRSRNNYKPGYKGYGYESDHSDGTLNTQPHSHISSGIDGFVRSMQL</sequence>
<reference evidence="12" key="1">
    <citation type="submission" date="2024-06" db="EMBL/GenBank/DDBJ databases">
        <authorList>
            <person name="Liu X."/>
            <person name="Lenzi L."/>
            <person name="Haldenby T S."/>
            <person name="Uol C."/>
        </authorList>
    </citation>
    <scope>NUCLEOTIDE SEQUENCE</scope>
</reference>
<evidence type="ECO:0000313" key="13">
    <source>
        <dbReference type="Proteomes" id="UP001497525"/>
    </source>
</evidence>
<evidence type="ECO:0000256" key="9">
    <source>
        <dbReference type="RuleBase" id="RU361145"/>
    </source>
</evidence>
<evidence type="ECO:0000256" key="4">
    <source>
        <dbReference type="ARBA" id="ARBA00023002"/>
    </source>
</evidence>
<accession>A0AAV2TUJ3</accession>
<feature type="binding site" evidence="8">
    <location>
        <position position="140"/>
    </location>
    <ligand>
        <name>Fe cation</name>
        <dbReference type="ChEBI" id="CHEBI:24875"/>
        <label>1</label>
    </ligand>
</feature>
<dbReference type="InterPro" id="IPR009040">
    <property type="entry name" value="Ferritin-like_diiron"/>
</dbReference>
<keyword evidence="5 8" id="KW-0408">Iron</keyword>
<keyword evidence="2 9" id="KW-0409">Iron storage</keyword>